<dbReference type="GO" id="GO:0022857">
    <property type="term" value="F:transmembrane transporter activity"/>
    <property type="evidence" value="ECO:0007669"/>
    <property type="project" value="InterPro"/>
</dbReference>
<dbReference type="InterPro" id="IPR000109">
    <property type="entry name" value="POT_fam"/>
</dbReference>
<keyword evidence="4" id="KW-0653">Protein transport</keyword>
<keyword evidence="5 8" id="KW-1133">Transmembrane helix</keyword>
<dbReference type="GO" id="GO:0016020">
    <property type="term" value="C:membrane"/>
    <property type="evidence" value="ECO:0007669"/>
    <property type="project" value="UniProtKB-SubCell"/>
</dbReference>
<keyword evidence="9" id="KW-1185">Reference proteome</keyword>
<feature type="transmembrane region" description="Helical" evidence="8">
    <location>
        <begin position="65"/>
        <end position="88"/>
    </location>
</feature>
<feature type="transmembrane region" description="Helical" evidence="8">
    <location>
        <begin position="100"/>
        <end position="122"/>
    </location>
</feature>
<feature type="transmembrane region" description="Helical" evidence="8">
    <location>
        <begin position="264"/>
        <end position="284"/>
    </location>
</feature>
<organism evidence="9 10">
    <name type="scientific">Lingula anatina</name>
    <name type="common">Brachiopod</name>
    <name type="synonym">Lingula unguis</name>
    <dbReference type="NCBI Taxonomy" id="7574"/>
    <lineage>
        <taxon>Eukaryota</taxon>
        <taxon>Metazoa</taxon>
        <taxon>Spiralia</taxon>
        <taxon>Lophotrochozoa</taxon>
        <taxon>Brachiopoda</taxon>
        <taxon>Linguliformea</taxon>
        <taxon>Lingulata</taxon>
        <taxon>Lingulida</taxon>
        <taxon>Linguloidea</taxon>
        <taxon>Lingulidae</taxon>
        <taxon>Lingula</taxon>
    </lineage>
</organism>
<comment type="similarity">
    <text evidence="2">Belongs to the major facilitator superfamily. Proton-dependent oligopeptide transporter (POT/PTR) (TC 2.A.17) family.</text>
</comment>
<feature type="transmembrane region" description="Helical" evidence="8">
    <location>
        <begin position="142"/>
        <end position="163"/>
    </location>
</feature>
<evidence type="ECO:0000313" key="10">
    <source>
        <dbReference type="RefSeq" id="XP_013393451.1"/>
    </source>
</evidence>
<dbReference type="Pfam" id="PF00854">
    <property type="entry name" value="PTR2"/>
    <property type="match status" value="1"/>
</dbReference>
<feature type="transmembrane region" description="Helical" evidence="8">
    <location>
        <begin position="386"/>
        <end position="407"/>
    </location>
</feature>
<dbReference type="InterPro" id="IPR036259">
    <property type="entry name" value="MFS_trans_sf"/>
</dbReference>
<feature type="transmembrane region" description="Helical" evidence="8">
    <location>
        <begin position="41"/>
        <end position="58"/>
    </location>
</feature>
<name>A0A1S3I6H8_LINAN</name>
<evidence type="ECO:0000256" key="6">
    <source>
        <dbReference type="ARBA" id="ARBA00023136"/>
    </source>
</evidence>
<gene>
    <name evidence="10" type="primary">LOC106161134</name>
</gene>
<evidence type="ECO:0000256" key="2">
    <source>
        <dbReference type="ARBA" id="ARBA00005982"/>
    </source>
</evidence>
<dbReference type="InParanoid" id="A0A1S3I6H8"/>
<proteinExistence type="inferred from homology"/>
<feature type="transmembrane region" description="Helical" evidence="8">
    <location>
        <begin position="348"/>
        <end position="366"/>
    </location>
</feature>
<evidence type="ECO:0000256" key="4">
    <source>
        <dbReference type="ARBA" id="ARBA00022856"/>
    </source>
</evidence>
<dbReference type="AlphaFoldDB" id="A0A1S3I6H8"/>
<dbReference type="KEGG" id="lak:106161134"/>
<dbReference type="Proteomes" id="UP000085678">
    <property type="component" value="Unplaced"/>
</dbReference>
<evidence type="ECO:0000256" key="5">
    <source>
        <dbReference type="ARBA" id="ARBA00022989"/>
    </source>
</evidence>
<protein>
    <submittedName>
        <fullName evidence="10">Solute carrier family 15 member 4</fullName>
    </submittedName>
</protein>
<evidence type="ECO:0000256" key="8">
    <source>
        <dbReference type="SAM" id="Phobius"/>
    </source>
</evidence>
<evidence type="ECO:0000256" key="1">
    <source>
        <dbReference type="ARBA" id="ARBA00004141"/>
    </source>
</evidence>
<evidence type="ECO:0000256" key="7">
    <source>
        <dbReference type="SAM" id="MobiDB-lite"/>
    </source>
</evidence>
<reference evidence="10" key="1">
    <citation type="submission" date="2025-08" db="UniProtKB">
        <authorList>
            <consortium name="RefSeq"/>
        </authorList>
    </citation>
    <scope>IDENTIFICATION</scope>
    <source>
        <tissue evidence="10">Gonads</tissue>
    </source>
</reference>
<feature type="transmembrane region" description="Helical" evidence="8">
    <location>
        <begin position="12"/>
        <end position="29"/>
    </location>
</feature>
<evidence type="ECO:0000313" key="9">
    <source>
        <dbReference type="Proteomes" id="UP000085678"/>
    </source>
</evidence>
<dbReference type="OrthoDB" id="8904098at2759"/>
<dbReference type="GeneID" id="106161134"/>
<feature type="transmembrane region" description="Helical" evidence="8">
    <location>
        <begin position="419"/>
        <end position="441"/>
    </location>
</feature>
<feature type="transmembrane region" description="Helical" evidence="8">
    <location>
        <begin position="474"/>
        <end position="495"/>
    </location>
</feature>
<feature type="transmembrane region" description="Helical" evidence="8">
    <location>
        <begin position="316"/>
        <end position="336"/>
    </location>
</feature>
<dbReference type="RefSeq" id="XP_013393451.1">
    <property type="nucleotide sequence ID" value="XM_013537997.1"/>
</dbReference>
<accession>A0A1S3I6H8</accession>
<sequence length="646" mass="71427">MCILMTKMFTKWAFCLLVQNMFSYCNVMLDKTMAEAYEVKLIFSAGTLVICLIGGLIADTVLGMFFTGTLSFVWQLVGLLFILGSTFTENTADAHPRTDLYMVGLGCTAIAYSGLNAILVVYGAEQLRKDSHRQSYIHWNYFFNNFGALLGVPVTTSLAVVEFSTNTHYYFVACFTTAVIVTALALLAFTAGFRHYKDTTIRGKKILHAVKAALSSTPGCCRTVRSILTSPAGSRYSTSVPHNNDDTKLDTALLQTYDRLTARGILRVLLISSAFLGFAVYYYGLIDSALVLQSEGMKMYNFTLYHVPDDASKLEAFNLAGVCLLIPIMDLILYPYLRKRGSKVPCDARILTGMAIGSLAAIYSIVLEGQRKEICELNDGEPTLSWFYITPSITFLTVAEAFAFVAAYEYCYLQGPTGLRCVSVGLLDTATGLSSFIAIGIRKLVQDKQRSWFPDKHATKVCELGNKSRLENFFLIQLGILLLSAVSYLCVISSIEKLQNITRVFVKKRPEKSVFGSVNTSENDEELMESSYEEIRNSRHLSGDNSSEMFESWETYDTLDISQAGPGDANAQSSLSSSMSSAVLYVQPSEQASAPCRTKKKKRTSKKHLPCTSDDTKSSLSASVSVHVNDEMKSNRLSYDTIDTML</sequence>
<keyword evidence="4" id="KW-0571">Peptide transport</keyword>
<evidence type="ECO:0000256" key="3">
    <source>
        <dbReference type="ARBA" id="ARBA00022692"/>
    </source>
</evidence>
<dbReference type="Gene3D" id="1.20.1250.20">
    <property type="entry name" value="MFS general substrate transporter like domains"/>
    <property type="match status" value="1"/>
</dbReference>
<feature type="transmembrane region" description="Helical" evidence="8">
    <location>
        <begin position="169"/>
        <end position="193"/>
    </location>
</feature>
<dbReference type="PANTHER" id="PTHR11654">
    <property type="entry name" value="OLIGOPEPTIDE TRANSPORTER-RELATED"/>
    <property type="match status" value="1"/>
</dbReference>
<feature type="region of interest" description="Disordered" evidence="7">
    <location>
        <begin position="590"/>
        <end position="621"/>
    </location>
</feature>
<feature type="compositionally biased region" description="Basic residues" evidence="7">
    <location>
        <begin position="597"/>
        <end position="609"/>
    </location>
</feature>
<dbReference type="SUPFAM" id="SSF103473">
    <property type="entry name" value="MFS general substrate transporter"/>
    <property type="match status" value="1"/>
</dbReference>
<keyword evidence="6 8" id="KW-0472">Membrane</keyword>
<comment type="subcellular location">
    <subcellularLocation>
        <location evidence="1">Membrane</location>
        <topology evidence="1">Multi-pass membrane protein</topology>
    </subcellularLocation>
</comment>
<keyword evidence="4" id="KW-0813">Transport</keyword>
<keyword evidence="3 8" id="KW-0812">Transmembrane</keyword>
<dbReference type="GO" id="GO:0015833">
    <property type="term" value="P:peptide transport"/>
    <property type="evidence" value="ECO:0007669"/>
    <property type="project" value="UniProtKB-KW"/>
</dbReference>